<dbReference type="Proteomes" id="UP000280395">
    <property type="component" value="Unassembled WGS sequence"/>
</dbReference>
<gene>
    <name evidence="1" type="ORF">ALP29_200248</name>
</gene>
<proteinExistence type="predicted"/>
<protein>
    <submittedName>
        <fullName evidence="1">Uncharacterized protein</fullName>
    </submittedName>
</protein>
<organism evidence="1 2">
    <name type="scientific">Pseudomonas syringae pv. avii</name>
    <dbReference type="NCBI Taxonomy" id="663959"/>
    <lineage>
        <taxon>Bacteria</taxon>
        <taxon>Pseudomonadati</taxon>
        <taxon>Pseudomonadota</taxon>
        <taxon>Gammaproteobacteria</taxon>
        <taxon>Pseudomonadales</taxon>
        <taxon>Pseudomonadaceae</taxon>
        <taxon>Pseudomonas</taxon>
        <taxon>Pseudomonas syringae</taxon>
    </lineage>
</organism>
<comment type="caution">
    <text evidence="1">The sequence shown here is derived from an EMBL/GenBank/DDBJ whole genome shotgun (WGS) entry which is preliminary data.</text>
</comment>
<evidence type="ECO:0000313" key="1">
    <source>
        <dbReference type="EMBL" id="RMU41791.1"/>
    </source>
</evidence>
<dbReference type="EMBL" id="RBUA01001513">
    <property type="protein sequence ID" value="RMU41791.1"/>
    <property type="molecule type" value="Genomic_DNA"/>
</dbReference>
<sequence>MRGLQKGQRCHRFKQLFTQAFHRLLISLGFGLYLFELAQAVPITLQRLGRGYQPLKRVVGLGLSDLLDFLERFVDSGNGGRFIRILGGEGVGLHLITRDLDLLPQL</sequence>
<evidence type="ECO:0000313" key="2">
    <source>
        <dbReference type="Proteomes" id="UP000280395"/>
    </source>
</evidence>
<accession>A0A3M5U7H8</accession>
<dbReference type="AlphaFoldDB" id="A0A3M5U7H8"/>
<name>A0A3M5U7H8_PSESX</name>
<reference evidence="1 2" key="1">
    <citation type="submission" date="2018-08" db="EMBL/GenBank/DDBJ databases">
        <title>Recombination of ecologically and evolutionarily significant loci maintains genetic cohesion in the Pseudomonas syringae species complex.</title>
        <authorList>
            <person name="Dillon M."/>
            <person name="Thakur S."/>
            <person name="Almeida R.N.D."/>
            <person name="Weir B.S."/>
            <person name="Guttman D.S."/>
        </authorList>
    </citation>
    <scope>NUCLEOTIDE SEQUENCE [LARGE SCALE GENOMIC DNA]</scope>
    <source>
        <strain evidence="1 2">ICMP 14479</strain>
    </source>
</reference>